<feature type="region of interest" description="Disordered" evidence="2">
    <location>
        <begin position="77"/>
        <end position="119"/>
    </location>
</feature>
<proteinExistence type="predicted"/>
<feature type="compositionally biased region" description="Polar residues" evidence="2">
    <location>
        <begin position="91"/>
        <end position="110"/>
    </location>
</feature>
<feature type="region of interest" description="Disordered" evidence="2">
    <location>
        <begin position="206"/>
        <end position="225"/>
    </location>
</feature>
<keyword evidence="1" id="KW-0862">Zinc</keyword>
<dbReference type="EMBL" id="JAGFBS010000115">
    <property type="protein sequence ID" value="KAG6369038.1"/>
    <property type="molecule type" value="Genomic_DNA"/>
</dbReference>
<protein>
    <recommendedName>
        <fullName evidence="3">C2H2-type domain-containing protein</fullName>
    </recommendedName>
</protein>
<accession>A0A8I3A1W9</accession>
<dbReference type="Proteomes" id="UP000683000">
    <property type="component" value="Unassembled WGS sequence"/>
</dbReference>
<sequence>MSDALLDQSPDAVSPECRPCGLRFESLRSLCLHRSARHSILSFSSCSKEYVVAPDQNGYACPLGNCSQLYRNRGGLQRHLRKQHGVKSGVPNPSTSSSGGRLQGTASDQPFTPPLDEPASLNVVGRVSSEWGQEESPFFSQGRSNGTSCIPNLSALPGDAEPKGTPPFTPPHDEPSSNVVGDISSERGQVLETRGLSEGRRMVGASWHGSGTPASGIHAPDGDADRDAFAESETVAGGNGECGGRPSVALVPGKRYLETTPMLDDLGLWRHSGLRVLICRRCKVALSSKMAVGHLKKQHGIIVPEAGRKELQNLCTQNKVYENPHKVPLPRVGGPPVEGIAPPTAGLSCAAGSDCRYSVCDLQAMIRHGREEHKGGTLATTKYRASKVQALFLGVGHVYFEVDPELTASSDADTRDYLRAVFLQEAGFDEVVPADGPRDRPPLLNITHWDEFMPEIRENVDQRRAAHALKGKHAVDEQEGIFEVLQRTVQSHHKTTREKLEHSANRFLLRKVLVNGPDFPTAQ</sequence>
<dbReference type="AlphaFoldDB" id="A0A8I3A1W9"/>
<keyword evidence="5" id="KW-1185">Reference proteome</keyword>
<dbReference type="PROSITE" id="PS00028">
    <property type="entry name" value="ZINC_FINGER_C2H2_1"/>
    <property type="match status" value="2"/>
</dbReference>
<feature type="domain" description="C2H2-type" evidence="3">
    <location>
        <begin position="59"/>
        <end position="84"/>
    </location>
</feature>
<gene>
    <name evidence="4" type="ORF">JVT61DRAFT_1939</name>
</gene>
<feature type="region of interest" description="Disordered" evidence="2">
    <location>
        <begin position="132"/>
        <end position="188"/>
    </location>
</feature>
<evidence type="ECO:0000256" key="2">
    <source>
        <dbReference type="SAM" id="MobiDB-lite"/>
    </source>
</evidence>
<dbReference type="PROSITE" id="PS50157">
    <property type="entry name" value="ZINC_FINGER_C2H2_2"/>
    <property type="match status" value="1"/>
</dbReference>
<name>A0A8I3A1W9_9AGAM</name>
<evidence type="ECO:0000313" key="5">
    <source>
        <dbReference type="Proteomes" id="UP000683000"/>
    </source>
</evidence>
<dbReference type="GO" id="GO:0008270">
    <property type="term" value="F:zinc ion binding"/>
    <property type="evidence" value="ECO:0007669"/>
    <property type="project" value="UniProtKB-KW"/>
</dbReference>
<dbReference type="SMART" id="SM00355">
    <property type="entry name" value="ZnF_C2H2"/>
    <property type="match status" value="4"/>
</dbReference>
<evidence type="ECO:0000256" key="1">
    <source>
        <dbReference type="PROSITE-ProRule" id="PRU00042"/>
    </source>
</evidence>
<comment type="caution">
    <text evidence="4">The sequence shown here is derived from an EMBL/GenBank/DDBJ whole genome shotgun (WGS) entry which is preliminary data.</text>
</comment>
<keyword evidence="1" id="KW-0863">Zinc-finger</keyword>
<evidence type="ECO:0000313" key="4">
    <source>
        <dbReference type="EMBL" id="KAG6369038.1"/>
    </source>
</evidence>
<keyword evidence="1" id="KW-0479">Metal-binding</keyword>
<evidence type="ECO:0000259" key="3">
    <source>
        <dbReference type="PROSITE" id="PS50157"/>
    </source>
</evidence>
<organism evidence="4 5">
    <name type="scientific">Boletus reticuloceps</name>
    <dbReference type="NCBI Taxonomy" id="495285"/>
    <lineage>
        <taxon>Eukaryota</taxon>
        <taxon>Fungi</taxon>
        <taxon>Dikarya</taxon>
        <taxon>Basidiomycota</taxon>
        <taxon>Agaricomycotina</taxon>
        <taxon>Agaricomycetes</taxon>
        <taxon>Agaricomycetidae</taxon>
        <taxon>Boletales</taxon>
        <taxon>Boletineae</taxon>
        <taxon>Boletaceae</taxon>
        <taxon>Boletoideae</taxon>
        <taxon>Boletus</taxon>
    </lineage>
</organism>
<dbReference type="OrthoDB" id="416217at2759"/>
<reference evidence="4" key="1">
    <citation type="submission" date="2021-03" db="EMBL/GenBank/DDBJ databases">
        <title>Evolutionary innovations through gain and loss of genes in the ectomycorrhizal Boletales.</title>
        <authorList>
            <person name="Wu G."/>
            <person name="Miyauchi S."/>
            <person name="Morin E."/>
            <person name="Yang Z.-L."/>
            <person name="Xu J."/>
            <person name="Martin F.M."/>
        </authorList>
    </citation>
    <scope>NUCLEOTIDE SEQUENCE</scope>
    <source>
        <strain evidence="4">BR01</strain>
    </source>
</reference>
<dbReference type="InterPro" id="IPR022698">
    <property type="entry name" value="OrsD"/>
</dbReference>
<feature type="compositionally biased region" description="Polar residues" evidence="2">
    <location>
        <begin position="138"/>
        <end position="151"/>
    </location>
</feature>
<dbReference type="Pfam" id="PF12013">
    <property type="entry name" value="OrsD"/>
    <property type="match status" value="1"/>
</dbReference>
<dbReference type="InterPro" id="IPR013087">
    <property type="entry name" value="Znf_C2H2_type"/>
</dbReference>